<dbReference type="Pfam" id="PF01063">
    <property type="entry name" value="Aminotran_4"/>
    <property type="match status" value="1"/>
</dbReference>
<dbReference type="GO" id="GO:0003824">
    <property type="term" value="F:catalytic activity"/>
    <property type="evidence" value="ECO:0007669"/>
    <property type="project" value="InterPro"/>
</dbReference>
<evidence type="ECO:0000256" key="1">
    <source>
        <dbReference type="ARBA" id="ARBA00009320"/>
    </source>
</evidence>
<dbReference type="AlphaFoldDB" id="A0A6J7E657"/>
<gene>
    <name evidence="2" type="ORF">UFOPK3444_01150</name>
</gene>
<dbReference type="SUPFAM" id="SSF56752">
    <property type="entry name" value="D-aminoacid aminotransferase-like PLP-dependent enzymes"/>
    <property type="match status" value="1"/>
</dbReference>
<dbReference type="InterPro" id="IPR050571">
    <property type="entry name" value="Class-IV_PLP-Dep_Aminotrnsfr"/>
</dbReference>
<accession>A0A6J7E657</accession>
<dbReference type="GO" id="GO:0046394">
    <property type="term" value="P:carboxylic acid biosynthetic process"/>
    <property type="evidence" value="ECO:0007669"/>
    <property type="project" value="UniProtKB-ARBA"/>
</dbReference>
<evidence type="ECO:0000313" key="2">
    <source>
        <dbReference type="EMBL" id="CAB4878131.1"/>
    </source>
</evidence>
<dbReference type="InterPro" id="IPR043132">
    <property type="entry name" value="BCAT-like_C"/>
</dbReference>
<name>A0A6J7E657_9ZZZZ</name>
<comment type="similarity">
    <text evidence="1">Belongs to the class-IV pyridoxal-phosphate-dependent aminotransferase family.</text>
</comment>
<dbReference type="Gene3D" id="3.30.470.10">
    <property type="match status" value="1"/>
</dbReference>
<dbReference type="InterPro" id="IPR043131">
    <property type="entry name" value="BCAT-like_N"/>
</dbReference>
<dbReference type="Gene3D" id="3.20.10.10">
    <property type="entry name" value="D-amino Acid Aminotransferase, subunit A, domain 2"/>
    <property type="match status" value="1"/>
</dbReference>
<dbReference type="PANTHER" id="PTHR42743">
    <property type="entry name" value="AMINO-ACID AMINOTRANSFERASE"/>
    <property type="match status" value="1"/>
</dbReference>
<dbReference type="InterPro" id="IPR001544">
    <property type="entry name" value="Aminotrans_IV"/>
</dbReference>
<dbReference type="EMBL" id="CAFBLU010000019">
    <property type="protein sequence ID" value="CAB4878131.1"/>
    <property type="molecule type" value="Genomic_DNA"/>
</dbReference>
<organism evidence="2">
    <name type="scientific">freshwater metagenome</name>
    <dbReference type="NCBI Taxonomy" id="449393"/>
    <lineage>
        <taxon>unclassified sequences</taxon>
        <taxon>metagenomes</taxon>
        <taxon>ecological metagenomes</taxon>
    </lineage>
</organism>
<sequence>MSAELASINGVIGDAAAAVIPATDDGLLRGDGAFEVVRLYAGFPFAMDEHFARLGASAANLRLPYDEVALKAEVKAILAALGNSDGCLRIVITRGGNRILLTEPLPDRGTAVRLATIAYQSTIVLDGIKSLSYAGNMLAGRLAVEKGADEALLVTPEGMVLEAPTATFFWVEGGSVFTPPLADRILESITRRYIFQITGAVEKSTLLVDLLENADEAFLASTTREIQAVNGIDQREFPANGAVTADLAGRLSELVGSALPTDAA</sequence>
<proteinExistence type="inferred from homology"/>
<reference evidence="2" key="1">
    <citation type="submission" date="2020-05" db="EMBL/GenBank/DDBJ databases">
        <authorList>
            <person name="Chiriac C."/>
            <person name="Salcher M."/>
            <person name="Ghai R."/>
            <person name="Kavagutti S V."/>
        </authorList>
    </citation>
    <scope>NUCLEOTIDE SEQUENCE</scope>
</reference>
<dbReference type="CDD" id="cd00449">
    <property type="entry name" value="PLPDE_IV"/>
    <property type="match status" value="1"/>
</dbReference>
<dbReference type="PANTHER" id="PTHR42743:SF11">
    <property type="entry name" value="AMINODEOXYCHORISMATE LYASE"/>
    <property type="match status" value="1"/>
</dbReference>
<protein>
    <submittedName>
        <fullName evidence="2">Unannotated protein</fullName>
    </submittedName>
</protein>
<dbReference type="GO" id="GO:0005829">
    <property type="term" value="C:cytosol"/>
    <property type="evidence" value="ECO:0007669"/>
    <property type="project" value="TreeGrafter"/>
</dbReference>
<dbReference type="InterPro" id="IPR036038">
    <property type="entry name" value="Aminotransferase-like"/>
</dbReference>